<comment type="similarity">
    <text evidence="1">Belongs to the peptidase A1 family.</text>
</comment>
<dbReference type="InterPro" id="IPR033121">
    <property type="entry name" value="PEPTIDASE_A1"/>
</dbReference>
<evidence type="ECO:0000259" key="2">
    <source>
        <dbReference type="PROSITE" id="PS51767"/>
    </source>
</evidence>
<dbReference type="Proteomes" id="UP000308267">
    <property type="component" value="Unassembled WGS sequence"/>
</dbReference>
<gene>
    <name evidence="3" type="ORF">CRM22_010908</name>
</gene>
<name>A0A4S2KJ07_OPIFE</name>
<dbReference type="PANTHER" id="PTHR47966:SF51">
    <property type="entry name" value="BETA-SITE APP-CLEAVING ENZYME, ISOFORM A-RELATED"/>
    <property type="match status" value="1"/>
</dbReference>
<protein>
    <recommendedName>
        <fullName evidence="2">Peptidase A1 domain-containing protein</fullName>
    </recommendedName>
</protein>
<reference evidence="3 4" key="1">
    <citation type="journal article" date="2019" name="BMC Genomics">
        <title>New insights from Opisthorchis felineus genome: update on genomics of the epidemiologically important liver flukes.</title>
        <authorList>
            <person name="Ershov N.I."/>
            <person name="Mordvinov V.A."/>
            <person name="Prokhortchouk E.B."/>
            <person name="Pakharukova M.Y."/>
            <person name="Gunbin K.V."/>
            <person name="Ustyantsev K."/>
            <person name="Genaev M.A."/>
            <person name="Blinov A.G."/>
            <person name="Mazur A."/>
            <person name="Boulygina E."/>
            <person name="Tsygankova S."/>
            <person name="Khrameeva E."/>
            <person name="Chekanov N."/>
            <person name="Fan G."/>
            <person name="Xiao A."/>
            <person name="Zhang H."/>
            <person name="Xu X."/>
            <person name="Yang H."/>
            <person name="Solovyev V."/>
            <person name="Lee S.M."/>
            <person name="Liu X."/>
            <person name="Afonnikov D.A."/>
            <person name="Skryabin K.G."/>
        </authorList>
    </citation>
    <scope>NUCLEOTIDE SEQUENCE [LARGE SCALE GENOMIC DNA]</scope>
    <source>
        <strain evidence="3">AK-0245</strain>
        <tissue evidence="3">Whole organism</tissue>
    </source>
</reference>
<dbReference type="PROSITE" id="PS51767">
    <property type="entry name" value="PEPTIDASE_A1"/>
    <property type="match status" value="1"/>
</dbReference>
<dbReference type="InterPro" id="IPR021109">
    <property type="entry name" value="Peptidase_aspartic_dom_sf"/>
</dbReference>
<dbReference type="SUPFAM" id="SSF50630">
    <property type="entry name" value="Acid proteases"/>
    <property type="match status" value="1"/>
</dbReference>
<dbReference type="Gene3D" id="2.40.70.10">
    <property type="entry name" value="Acid Proteases"/>
    <property type="match status" value="1"/>
</dbReference>
<feature type="domain" description="Peptidase A1" evidence="2">
    <location>
        <begin position="1"/>
        <end position="140"/>
    </location>
</feature>
<dbReference type="GO" id="GO:0006508">
    <property type="term" value="P:proteolysis"/>
    <property type="evidence" value="ECO:0007669"/>
    <property type="project" value="InterPro"/>
</dbReference>
<proteinExistence type="inferred from homology"/>
<dbReference type="Pfam" id="PF00026">
    <property type="entry name" value="Asp"/>
    <property type="match status" value="1"/>
</dbReference>
<evidence type="ECO:0000256" key="1">
    <source>
        <dbReference type="ARBA" id="ARBA00007447"/>
    </source>
</evidence>
<dbReference type="InterPro" id="IPR001461">
    <property type="entry name" value="Aspartic_peptidase_A1"/>
</dbReference>
<sequence length="140" mass="15701">LAGHLFPQFTFVEMVESFGTGDDRERHDGILGMRRAPENDQSYEIFKTTILDYVMNAGIAADAIFTFRFCGQHGVRGDSWFIHGNLEFGGTRTDYYHPPIVSLPLYQATQWVVDITSIQYGDAVLCNLCRAHVDTGSSDT</sequence>
<feature type="non-terminal residue" evidence="3">
    <location>
        <position position="140"/>
    </location>
</feature>
<evidence type="ECO:0000313" key="3">
    <source>
        <dbReference type="EMBL" id="TGZ49541.1"/>
    </source>
</evidence>
<dbReference type="GO" id="GO:0004190">
    <property type="term" value="F:aspartic-type endopeptidase activity"/>
    <property type="evidence" value="ECO:0007669"/>
    <property type="project" value="InterPro"/>
</dbReference>
<comment type="caution">
    <text evidence="3">The sequence shown here is derived from an EMBL/GenBank/DDBJ whole genome shotgun (WGS) entry which is preliminary data.</text>
</comment>
<keyword evidence="4" id="KW-1185">Reference proteome</keyword>
<dbReference type="OrthoDB" id="2747330at2759"/>
<dbReference type="EMBL" id="SJOL01011097">
    <property type="protein sequence ID" value="TGZ49541.1"/>
    <property type="molecule type" value="Genomic_DNA"/>
</dbReference>
<dbReference type="STRING" id="147828.A0A4S2KJ07"/>
<accession>A0A4S2KJ07</accession>
<dbReference type="AlphaFoldDB" id="A0A4S2KJ07"/>
<evidence type="ECO:0000313" key="4">
    <source>
        <dbReference type="Proteomes" id="UP000308267"/>
    </source>
</evidence>
<dbReference type="PANTHER" id="PTHR47966">
    <property type="entry name" value="BETA-SITE APP-CLEAVING ENZYME, ISOFORM A-RELATED"/>
    <property type="match status" value="1"/>
</dbReference>
<organism evidence="3 4">
    <name type="scientific">Opisthorchis felineus</name>
    <dbReference type="NCBI Taxonomy" id="147828"/>
    <lineage>
        <taxon>Eukaryota</taxon>
        <taxon>Metazoa</taxon>
        <taxon>Spiralia</taxon>
        <taxon>Lophotrochozoa</taxon>
        <taxon>Platyhelminthes</taxon>
        <taxon>Trematoda</taxon>
        <taxon>Digenea</taxon>
        <taxon>Opisthorchiida</taxon>
        <taxon>Opisthorchiata</taxon>
        <taxon>Opisthorchiidae</taxon>
        <taxon>Opisthorchis</taxon>
    </lineage>
</organism>
<feature type="non-terminal residue" evidence="3">
    <location>
        <position position="1"/>
    </location>
</feature>